<name>A0A518BNA0_9BACT</name>
<evidence type="ECO:0000313" key="2">
    <source>
        <dbReference type="Proteomes" id="UP000316921"/>
    </source>
</evidence>
<dbReference type="InterPro" id="IPR027417">
    <property type="entry name" value="P-loop_NTPase"/>
</dbReference>
<protein>
    <recommendedName>
        <fullName evidence="3">Sulfotransferase domain protein</fullName>
    </recommendedName>
</protein>
<evidence type="ECO:0000313" key="1">
    <source>
        <dbReference type="EMBL" id="QDU68458.1"/>
    </source>
</evidence>
<dbReference type="SUPFAM" id="SSF52540">
    <property type="entry name" value="P-loop containing nucleoside triphosphate hydrolases"/>
    <property type="match status" value="1"/>
</dbReference>
<sequence>MSNGNPERNPRLDALLAELAGPLEAAETRLVAEQAEAARATPRQPVILIVGAPRSGTTVMVQWLQATGAFAVPTNFMARFAGAPGLAARLQQALFNPDFAYGDQLADLTAARADFESDLGKTRGALAANEFFFFWRRHLGHGSIEPLGRERLAAVDWTRLRAELAALESGFGLPFALKGLMLQYDLPAVAELLPEALFVHVEREPFFNAQSLLRSRQRFHGDERQWYSSRPPGSERLDGLDPIEQVAGQVQLDISAVRAGLEGLPPERWLRVSYEEFCSDTAPLWRALAERFAAQGSPLPASHGAPGSFRVTNRVELDLERAAHLTAACQRFP</sequence>
<dbReference type="AlphaFoldDB" id="A0A518BNA0"/>
<dbReference type="EMBL" id="CP036287">
    <property type="protein sequence ID" value="QDU68458.1"/>
    <property type="molecule type" value="Genomic_DNA"/>
</dbReference>
<gene>
    <name evidence="1" type="ORF">Pla133_35550</name>
</gene>
<dbReference type="Proteomes" id="UP000316921">
    <property type="component" value="Chromosome"/>
</dbReference>
<keyword evidence="2" id="KW-1185">Reference proteome</keyword>
<organism evidence="1 2">
    <name type="scientific">Engelhardtia mirabilis</name>
    <dbReference type="NCBI Taxonomy" id="2528011"/>
    <lineage>
        <taxon>Bacteria</taxon>
        <taxon>Pseudomonadati</taxon>
        <taxon>Planctomycetota</taxon>
        <taxon>Planctomycetia</taxon>
        <taxon>Planctomycetia incertae sedis</taxon>
        <taxon>Engelhardtia</taxon>
    </lineage>
</organism>
<reference evidence="1 2" key="1">
    <citation type="submission" date="2019-02" db="EMBL/GenBank/DDBJ databases">
        <title>Deep-cultivation of Planctomycetes and their phenomic and genomic characterization uncovers novel biology.</title>
        <authorList>
            <person name="Wiegand S."/>
            <person name="Jogler M."/>
            <person name="Boedeker C."/>
            <person name="Pinto D."/>
            <person name="Vollmers J."/>
            <person name="Rivas-Marin E."/>
            <person name="Kohn T."/>
            <person name="Peeters S.H."/>
            <person name="Heuer A."/>
            <person name="Rast P."/>
            <person name="Oberbeckmann S."/>
            <person name="Bunk B."/>
            <person name="Jeske O."/>
            <person name="Meyerdierks A."/>
            <person name="Storesund J.E."/>
            <person name="Kallscheuer N."/>
            <person name="Luecker S."/>
            <person name="Lage O.M."/>
            <person name="Pohl T."/>
            <person name="Merkel B.J."/>
            <person name="Hornburger P."/>
            <person name="Mueller R.-W."/>
            <person name="Bruemmer F."/>
            <person name="Labrenz M."/>
            <person name="Spormann A.M."/>
            <person name="Op den Camp H."/>
            <person name="Overmann J."/>
            <person name="Amann R."/>
            <person name="Jetten M.S.M."/>
            <person name="Mascher T."/>
            <person name="Medema M.H."/>
            <person name="Devos D.P."/>
            <person name="Kaster A.-K."/>
            <person name="Ovreas L."/>
            <person name="Rohde M."/>
            <person name="Galperin M.Y."/>
            <person name="Jogler C."/>
        </authorList>
    </citation>
    <scope>NUCLEOTIDE SEQUENCE [LARGE SCALE GENOMIC DNA]</scope>
    <source>
        <strain evidence="1 2">Pla133</strain>
    </source>
</reference>
<proteinExistence type="predicted"/>
<dbReference type="Gene3D" id="3.40.50.300">
    <property type="entry name" value="P-loop containing nucleotide triphosphate hydrolases"/>
    <property type="match status" value="1"/>
</dbReference>
<dbReference type="RefSeq" id="WP_145067478.1">
    <property type="nucleotide sequence ID" value="NZ_CP036287.1"/>
</dbReference>
<dbReference type="Pfam" id="PF13469">
    <property type="entry name" value="Sulfotransfer_3"/>
    <property type="match status" value="1"/>
</dbReference>
<dbReference type="KEGG" id="pbap:Pla133_35550"/>
<evidence type="ECO:0008006" key="3">
    <source>
        <dbReference type="Google" id="ProtNLM"/>
    </source>
</evidence>
<accession>A0A518BNA0</accession>